<sequence length="180" mass="17448">MPLRSAVPDFPPVRAGGGRRRLRRGAPGRHRALSVALAVCAAGLAVAAPDGGATGGSGAASGGGGDRTSGPGSGGGGVERSVTQEGAPTAPVSAPVRIADPATVRLLSPGDRIDVLASPSKTASARIVAAGVRVAHVPKYRDTVSGDGAEGALIVVVVPRRTAAALAGAAAKSRLAVTLC</sequence>
<evidence type="ECO:0000313" key="4">
    <source>
        <dbReference type="Proteomes" id="UP001518976"/>
    </source>
</evidence>
<feature type="chain" id="PRO_5046267361" description="Flp pilus assembly protein RcpC/CpaB domain-containing protein" evidence="2">
    <location>
        <begin position="48"/>
        <end position="180"/>
    </location>
</feature>
<gene>
    <name evidence="3" type="ORF">JW592_23530</name>
</gene>
<protein>
    <recommendedName>
        <fullName evidence="5">Flp pilus assembly protein RcpC/CpaB domain-containing protein</fullName>
    </recommendedName>
</protein>
<feature type="region of interest" description="Disordered" evidence="1">
    <location>
        <begin position="1"/>
        <end position="27"/>
    </location>
</feature>
<dbReference type="Proteomes" id="UP001518976">
    <property type="component" value="Unassembled WGS sequence"/>
</dbReference>
<organism evidence="3 4">
    <name type="scientific">Streptomyces spirodelae</name>
    <dbReference type="NCBI Taxonomy" id="2812904"/>
    <lineage>
        <taxon>Bacteria</taxon>
        <taxon>Bacillati</taxon>
        <taxon>Actinomycetota</taxon>
        <taxon>Actinomycetes</taxon>
        <taxon>Kitasatosporales</taxon>
        <taxon>Streptomycetaceae</taxon>
        <taxon>Streptomyces</taxon>
    </lineage>
</organism>
<dbReference type="RefSeq" id="WP_209267202.1">
    <property type="nucleotide sequence ID" value="NZ_JAFFZN010000024.1"/>
</dbReference>
<feature type="signal peptide" evidence="2">
    <location>
        <begin position="1"/>
        <end position="47"/>
    </location>
</feature>
<accession>A0ABS3WZD4</accession>
<reference evidence="3 4" key="1">
    <citation type="submission" date="2021-02" db="EMBL/GenBank/DDBJ databases">
        <title>Streptomyces spirodelae sp. nov., isolated from duckweed.</title>
        <authorList>
            <person name="Saimee Y."/>
            <person name="Duangmal K."/>
        </authorList>
    </citation>
    <scope>NUCLEOTIDE SEQUENCE [LARGE SCALE GENOMIC DNA]</scope>
    <source>
        <strain evidence="3 4">DW4-2</strain>
    </source>
</reference>
<evidence type="ECO:0000256" key="2">
    <source>
        <dbReference type="SAM" id="SignalP"/>
    </source>
</evidence>
<comment type="caution">
    <text evidence="3">The sequence shown here is derived from an EMBL/GenBank/DDBJ whole genome shotgun (WGS) entry which is preliminary data.</text>
</comment>
<keyword evidence="4" id="KW-1185">Reference proteome</keyword>
<dbReference type="EMBL" id="JAFFZN010000024">
    <property type="protein sequence ID" value="MBO8188418.1"/>
    <property type="molecule type" value="Genomic_DNA"/>
</dbReference>
<feature type="compositionally biased region" description="Basic residues" evidence="1">
    <location>
        <begin position="17"/>
        <end position="27"/>
    </location>
</feature>
<name>A0ABS3WZD4_9ACTN</name>
<keyword evidence="2" id="KW-0732">Signal</keyword>
<evidence type="ECO:0000256" key="1">
    <source>
        <dbReference type="SAM" id="MobiDB-lite"/>
    </source>
</evidence>
<evidence type="ECO:0008006" key="5">
    <source>
        <dbReference type="Google" id="ProtNLM"/>
    </source>
</evidence>
<evidence type="ECO:0000313" key="3">
    <source>
        <dbReference type="EMBL" id="MBO8188418.1"/>
    </source>
</evidence>
<feature type="compositionally biased region" description="Gly residues" evidence="1">
    <location>
        <begin position="53"/>
        <end position="78"/>
    </location>
</feature>
<proteinExistence type="predicted"/>
<feature type="region of interest" description="Disordered" evidence="1">
    <location>
        <begin position="53"/>
        <end position="94"/>
    </location>
</feature>